<organism evidence="7 8">
    <name type="scientific">Pedobacter quisquiliarum</name>
    <dbReference type="NCBI Taxonomy" id="1834438"/>
    <lineage>
        <taxon>Bacteria</taxon>
        <taxon>Pseudomonadati</taxon>
        <taxon>Bacteroidota</taxon>
        <taxon>Sphingobacteriia</taxon>
        <taxon>Sphingobacteriales</taxon>
        <taxon>Sphingobacteriaceae</taxon>
        <taxon>Pedobacter</taxon>
    </lineage>
</organism>
<evidence type="ECO:0000256" key="4">
    <source>
        <dbReference type="ARBA" id="ARBA00022989"/>
    </source>
</evidence>
<evidence type="ECO:0000313" key="8">
    <source>
        <dbReference type="Proteomes" id="UP000651668"/>
    </source>
</evidence>
<keyword evidence="5 6" id="KW-0472">Membrane</keyword>
<dbReference type="GO" id="GO:0005886">
    <property type="term" value="C:plasma membrane"/>
    <property type="evidence" value="ECO:0007669"/>
    <property type="project" value="UniProtKB-SubCell"/>
</dbReference>
<dbReference type="PANTHER" id="PTHR30250">
    <property type="entry name" value="PST FAMILY PREDICTED COLANIC ACID TRANSPORTER"/>
    <property type="match status" value="1"/>
</dbReference>
<feature type="transmembrane region" description="Helical" evidence="6">
    <location>
        <begin position="12"/>
        <end position="35"/>
    </location>
</feature>
<comment type="subcellular location">
    <subcellularLocation>
        <location evidence="1">Cell membrane</location>
        <topology evidence="1">Multi-pass membrane protein</topology>
    </subcellularLocation>
</comment>
<keyword evidence="4 6" id="KW-1133">Transmembrane helix</keyword>
<evidence type="ECO:0000256" key="3">
    <source>
        <dbReference type="ARBA" id="ARBA00022692"/>
    </source>
</evidence>
<dbReference type="RefSeq" id="WP_188626596.1">
    <property type="nucleotide sequence ID" value="NZ_BMIL01000005.1"/>
</dbReference>
<keyword evidence="8" id="KW-1185">Reference proteome</keyword>
<dbReference type="AlphaFoldDB" id="A0A916UAK8"/>
<evidence type="ECO:0000313" key="7">
    <source>
        <dbReference type="EMBL" id="GGC65165.1"/>
    </source>
</evidence>
<feature type="transmembrane region" description="Helical" evidence="6">
    <location>
        <begin position="55"/>
        <end position="78"/>
    </location>
</feature>
<feature type="transmembrane region" description="Helical" evidence="6">
    <location>
        <begin position="392"/>
        <end position="410"/>
    </location>
</feature>
<dbReference type="Proteomes" id="UP000651668">
    <property type="component" value="Unassembled WGS sequence"/>
</dbReference>
<feature type="transmembrane region" description="Helical" evidence="6">
    <location>
        <begin position="123"/>
        <end position="142"/>
    </location>
</feature>
<evidence type="ECO:0000256" key="1">
    <source>
        <dbReference type="ARBA" id="ARBA00004651"/>
    </source>
</evidence>
<dbReference type="Pfam" id="PF01943">
    <property type="entry name" value="Polysacc_synt"/>
    <property type="match status" value="1"/>
</dbReference>
<comment type="caution">
    <text evidence="7">The sequence shown here is derived from an EMBL/GenBank/DDBJ whole genome shotgun (WGS) entry which is preliminary data.</text>
</comment>
<keyword evidence="2" id="KW-1003">Cell membrane</keyword>
<feature type="transmembrane region" description="Helical" evidence="6">
    <location>
        <begin position="219"/>
        <end position="239"/>
    </location>
</feature>
<feature type="transmembrane region" description="Helical" evidence="6">
    <location>
        <begin position="364"/>
        <end position="386"/>
    </location>
</feature>
<reference evidence="7" key="1">
    <citation type="journal article" date="2014" name="Int. J. Syst. Evol. Microbiol.">
        <title>Complete genome sequence of Corynebacterium casei LMG S-19264T (=DSM 44701T), isolated from a smear-ripened cheese.</title>
        <authorList>
            <consortium name="US DOE Joint Genome Institute (JGI-PGF)"/>
            <person name="Walter F."/>
            <person name="Albersmeier A."/>
            <person name="Kalinowski J."/>
            <person name="Ruckert C."/>
        </authorList>
    </citation>
    <scope>NUCLEOTIDE SEQUENCE</scope>
    <source>
        <strain evidence="7">CGMCC 1.15343</strain>
    </source>
</reference>
<gene>
    <name evidence="7" type="ORF">GCM10011387_18500</name>
</gene>
<name>A0A916UAK8_9SPHI</name>
<dbReference type="PANTHER" id="PTHR30250:SF11">
    <property type="entry name" value="O-ANTIGEN TRANSPORTER-RELATED"/>
    <property type="match status" value="1"/>
</dbReference>
<reference evidence="7" key="2">
    <citation type="submission" date="2020-09" db="EMBL/GenBank/DDBJ databases">
        <authorList>
            <person name="Sun Q."/>
            <person name="Zhou Y."/>
        </authorList>
    </citation>
    <scope>NUCLEOTIDE SEQUENCE</scope>
    <source>
        <strain evidence="7">CGMCC 1.15343</strain>
    </source>
</reference>
<dbReference type="InterPro" id="IPR002797">
    <property type="entry name" value="Polysacc_synth"/>
</dbReference>
<feature type="transmembrane region" description="Helical" evidence="6">
    <location>
        <begin position="178"/>
        <end position="198"/>
    </location>
</feature>
<protein>
    <submittedName>
        <fullName evidence="7">Flippase</fullName>
    </submittedName>
</protein>
<feature type="transmembrane region" description="Helical" evidence="6">
    <location>
        <begin position="334"/>
        <end position="357"/>
    </location>
</feature>
<feature type="transmembrane region" description="Helical" evidence="6">
    <location>
        <begin position="154"/>
        <end position="172"/>
    </location>
</feature>
<proteinExistence type="predicted"/>
<dbReference type="EMBL" id="BMIL01000005">
    <property type="protein sequence ID" value="GGC65165.1"/>
    <property type="molecule type" value="Genomic_DNA"/>
</dbReference>
<feature type="transmembrane region" description="Helical" evidence="6">
    <location>
        <begin position="302"/>
        <end position="328"/>
    </location>
</feature>
<feature type="transmembrane region" description="Helical" evidence="6">
    <location>
        <begin position="90"/>
        <end position="111"/>
    </location>
</feature>
<dbReference type="InterPro" id="IPR050833">
    <property type="entry name" value="Poly_Biosynth_Transport"/>
</dbReference>
<evidence type="ECO:0000256" key="6">
    <source>
        <dbReference type="SAM" id="Phobius"/>
    </source>
</evidence>
<accession>A0A916UAK8</accession>
<evidence type="ECO:0000256" key="2">
    <source>
        <dbReference type="ARBA" id="ARBA00022475"/>
    </source>
</evidence>
<feature type="transmembrane region" description="Helical" evidence="6">
    <location>
        <begin position="259"/>
        <end position="281"/>
    </location>
</feature>
<keyword evidence="3 6" id="KW-0812">Transmembrane</keyword>
<evidence type="ECO:0000256" key="5">
    <source>
        <dbReference type="ARBA" id="ARBA00023136"/>
    </source>
</evidence>
<sequence length="421" mass="47113">MERIKAMWKGNALVRGSLIYVLGSLLIKGVALILIPLYTHAFSAANYGTMELINTIMSLLTILVTFGLTQLIYIEYIHLGADGVSYVKKINYAFNVVAVPLLLIMGILMYVFRNQLFSEPDNYMIVVVILTIYATFYQNNIYTVLQLDERPKMATFNKGVTAVVILIFNIILVKYLELGIIGVYISSLVAVIVSLIMLGRVDRSMTNFMRIEKVPPAEIKNMVTLGFPFIITSMAYFGINGVDRVIVKNMLGDSDLGQYALGFKFGAMLEPLLIAPILSAYNPYLFKRFAQGNFNMNVIRNSAAILIVFAVIAAIMPFAASFLIGPAFTPALKLIPYFVMGFGFLFLAQMLSAPLLYFKRKRALVYNVVGAAIINVILNLILIHFFKVQGSSLAFVLTNLSWFLLTLYQSRKARQEMSKFT</sequence>